<sequence length="719" mass="80936">MKIAITGLGGIGKTQLALEFAFQQKELSDCAVFWISCVNSETIDQAYRIISRELEIPGHNDAQLNVKELLRDYLSSDNSGRWLLVFDNVDDLSVWEDNTSPSSRGLLDYLPKNDIGTIVFTTRDNRAAFKLASPNVVNLSEMDESTSQQLLKNYLGNEDLVKAEEDTRILLERLAYLPLAIVQAASYVNMNQTTLQDYIQLLDKQEAGQIELLSKDFNDDWRYQSIQNSVAKTWLISFTEIKKRDPLASEFLSFMACIDSKDIPRSLLPRPSSLPEAREVEAIGTLTGYSFITKHTTGNAFSMHRLVHIATRNWLRAEETLDTWTDKAVTRLADALLEPDQTDRAQWRSCMPHAHYILTLNAGPYDYNSLLLMLFKRYGDCLYYEGRYKEAEINHEELVKIFKTTLGADHPGTLTSMYNLASVYKRQGRWDEAEKLGAQEMEACKAKLGADHPDTLSSISNLATVYQSQGRWDEAEKLGAQVVEARKTKLGADHPDTLTSMSNLALVYESQGRWDEAEKLEAQVVEARKTKLGADHPGTLTSMSNLASAYRNQGRWDEAEKLEAQVVEARKTKLGADHPDTLTSMSNLALVYESQGRWDEAEKLGAQVVEASKTKLGADHPDTLTSMSNLALVYESQGRWDEAEELGEHVVEAYKTKLGADHPDTLTSMNNVAIVWKNLDRHADALEMMQSCVEARNRVLGLNHPNTKNSAAWLTEWEE</sequence>
<proteinExistence type="predicted"/>
<dbReference type="GO" id="GO:0043531">
    <property type="term" value="F:ADP binding"/>
    <property type="evidence" value="ECO:0007669"/>
    <property type="project" value="InterPro"/>
</dbReference>
<keyword evidence="3" id="KW-1185">Reference proteome</keyword>
<dbReference type="InParanoid" id="F0XQM0"/>
<dbReference type="PRINTS" id="PR00381">
    <property type="entry name" value="KINESINLIGHT"/>
</dbReference>
<dbReference type="SMART" id="SM00028">
    <property type="entry name" value="TPR"/>
    <property type="match status" value="7"/>
</dbReference>
<dbReference type="InterPro" id="IPR019734">
    <property type="entry name" value="TPR_rpt"/>
</dbReference>
<dbReference type="NCBIfam" id="NF040586">
    <property type="entry name" value="FxSxx_TPR"/>
    <property type="match status" value="1"/>
</dbReference>
<dbReference type="HOGENOM" id="CLU_000288_125_8_1"/>
<accession>F0XQM0</accession>
<evidence type="ECO:0000313" key="2">
    <source>
        <dbReference type="EMBL" id="EFW99948.1"/>
    </source>
</evidence>
<dbReference type="RefSeq" id="XP_014169363.1">
    <property type="nucleotide sequence ID" value="XM_014313888.1"/>
</dbReference>
<dbReference type="InterPro" id="IPR002182">
    <property type="entry name" value="NB-ARC"/>
</dbReference>
<dbReference type="Proteomes" id="UP000007796">
    <property type="component" value="Unassembled WGS sequence"/>
</dbReference>
<feature type="domain" description="NB-ARC" evidence="1">
    <location>
        <begin position="3"/>
        <end position="157"/>
    </location>
</feature>
<evidence type="ECO:0000313" key="3">
    <source>
        <dbReference type="Proteomes" id="UP000007796"/>
    </source>
</evidence>
<dbReference type="Gene3D" id="1.25.40.10">
    <property type="entry name" value="Tetratricopeptide repeat domain"/>
    <property type="match status" value="2"/>
</dbReference>
<dbReference type="InterPro" id="IPR027417">
    <property type="entry name" value="P-loop_NTPase"/>
</dbReference>
<dbReference type="SUPFAM" id="SSF48452">
    <property type="entry name" value="TPR-like"/>
    <property type="match status" value="3"/>
</dbReference>
<dbReference type="STRING" id="655863.F0XQM0"/>
<dbReference type="SUPFAM" id="SSF52540">
    <property type="entry name" value="P-loop containing nucleoside triphosphate hydrolases"/>
    <property type="match status" value="1"/>
</dbReference>
<dbReference type="Pfam" id="PF13424">
    <property type="entry name" value="TPR_12"/>
    <property type="match status" value="3"/>
</dbReference>
<dbReference type="Pfam" id="PF13176">
    <property type="entry name" value="TPR_7"/>
    <property type="match status" value="1"/>
</dbReference>
<protein>
    <submittedName>
        <fullName evidence="2">Kinesin light chain</fullName>
    </submittedName>
</protein>
<dbReference type="InterPro" id="IPR053137">
    <property type="entry name" value="NLR-like"/>
</dbReference>
<dbReference type="InterPro" id="IPR011990">
    <property type="entry name" value="TPR-like_helical_dom_sf"/>
</dbReference>
<evidence type="ECO:0000259" key="1">
    <source>
        <dbReference type="Pfam" id="PF00931"/>
    </source>
</evidence>
<dbReference type="GeneID" id="25975673"/>
<dbReference type="Pfam" id="PF00931">
    <property type="entry name" value="NB-ARC"/>
    <property type="match status" value="1"/>
</dbReference>
<dbReference type="PANTHER" id="PTHR46082:SF6">
    <property type="entry name" value="AAA+ ATPASE DOMAIN-CONTAINING PROTEIN-RELATED"/>
    <property type="match status" value="1"/>
</dbReference>
<dbReference type="EMBL" id="GL629807">
    <property type="protein sequence ID" value="EFW99948.1"/>
    <property type="molecule type" value="Genomic_DNA"/>
</dbReference>
<dbReference type="Gene3D" id="3.40.50.300">
    <property type="entry name" value="P-loop containing nucleotide triphosphate hydrolases"/>
    <property type="match status" value="1"/>
</dbReference>
<dbReference type="eggNOG" id="KOG1840">
    <property type="taxonomic scope" value="Eukaryota"/>
</dbReference>
<name>F0XQM0_GROCL</name>
<dbReference type="PANTHER" id="PTHR46082">
    <property type="entry name" value="ATP/GTP-BINDING PROTEIN-RELATED"/>
    <property type="match status" value="1"/>
</dbReference>
<organism evidence="3">
    <name type="scientific">Grosmannia clavigera (strain kw1407 / UAMH 11150)</name>
    <name type="common">Blue stain fungus</name>
    <name type="synonym">Graphiocladiella clavigera</name>
    <dbReference type="NCBI Taxonomy" id="655863"/>
    <lineage>
        <taxon>Eukaryota</taxon>
        <taxon>Fungi</taxon>
        <taxon>Dikarya</taxon>
        <taxon>Ascomycota</taxon>
        <taxon>Pezizomycotina</taxon>
        <taxon>Sordariomycetes</taxon>
        <taxon>Sordariomycetidae</taxon>
        <taxon>Ophiostomatales</taxon>
        <taxon>Ophiostomataceae</taxon>
        <taxon>Leptographium</taxon>
    </lineage>
</organism>
<dbReference type="AlphaFoldDB" id="F0XQM0"/>
<gene>
    <name evidence="2" type="ORF">CMQ_266</name>
</gene>
<dbReference type="OrthoDB" id="674604at2759"/>
<reference evidence="2 3" key="1">
    <citation type="journal article" date="2011" name="Proc. Natl. Acad. Sci. U.S.A.">
        <title>Genome and transcriptome analyses of the mountain pine beetle-fungal symbiont Grosmannia clavigera, a lodgepole pine pathogen.</title>
        <authorList>
            <person name="DiGuistini S."/>
            <person name="Wang Y."/>
            <person name="Liao N.Y."/>
            <person name="Taylor G."/>
            <person name="Tanguay P."/>
            <person name="Feau N."/>
            <person name="Henrissat B."/>
            <person name="Chan S.K."/>
            <person name="Hesse-Orce U."/>
            <person name="Alamouti S.M."/>
            <person name="Tsui C.K.M."/>
            <person name="Docking R.T."/>
            <person name="Levasseur A."/>
            <person name="Haridas S."/>
            <person name="Robertson G."/>
            <person name="Birol I."/>
            <person name="Holt R.A."/>
            <person name="Marra M.A."/>
            <person name="Hamelin R.C."/>
            <person name="Hirst M."/>
            <person name="Jones S.J.M."/>
            <person name="Bohlmann J."/>
            <person name="Breuil C."/>
        </authorList>
    </citation>
    <scope>NUCLEOTIDE SEQUENCE [LARGE SCALE GENOMIC DNA]</scope>
    <source>
        <strain evidence="3">kw1407 / UAMH 11150</strain>
    </source>
</reference>
<dbReference type="Pfam" id="PF13374">
    <property type="entry name" value="TPR_10"/>
    <property type="match status" value="1"/>
</dbReference>